<sequence>MAVGLEYAAVHLGCVSDVRIARNIPYRTACAKLGIPRTEHNRTDMRLDAGACTHRAGLERNHQRAVGKIPEVGASADAGAVRLAVRTLCLAARAFGRSPIGRNLIIRNRSACHTIRLPMCGIRLSGTDSAEIHIRIIHISSFRSVARIRTGLGQRLRGLAHRQNLGMGQWIAMRLARVAASADYPPGGIQHHRADRHVAGLGSLPGQRQRLAHRLRICHSQIHTASLHSK</sequence>
<gene>
    <name evidence="1" type="ORF">BREU_2055</name>
</gene>
<dbReference type="AntiFam" id="ANF00229">
    <property type="entry name" value="Shadow ORF (opposite tilS)"/>
</dbReference>
<accession>A0A087CK40</accession>
<evidence type="ECO:0000313" key="2">
    <source>
        <dbReference type="Proteomes" id="UP000028984"/>
    </source>
</evidence>
<proteinExistence type="predicted"/>
<dbReference type="EMBL" id="JGZK01000021">
    <property type="protein sequence ID" value="KFI83640.1"/>
    <property type="molecule type" value="Genomic_DNA"/>
</dbReference>
<organism evidence="1 2">
    <name type="scientific">Bifidobacterium reuteri DSM 23975</name>
    <dbReference type="NCBI Taxonomy" id="1437610"/>
    <lineage>
        <taxon>Bacteria</taxon>
        <taxon>Bacillati</taxon>
        <taxon>Actinomycetota</taxon>
        <taxon>Actinomycetes</taxon>
        <taxon>Bifidobacteriales</taxon>
        <taxon>Bifidobacteriaceae</taxon>
        <taxon>Bifidobacterium</taxon>
    </lineage>
</organism>
<evidence type="ECO:0000313" key="1">
    <source>
        <dbReference type="EMBL" id="KFI83640.1"/>
    </source>
</evidence>
<reference evidence="1 2" key="1">
    <citation type="submission" date="2014-03" db="EMBL/GenBank/DDBJ databases">
        <title>Genomics of Bifidobacteria.</title>
        <authorList>
            <person name="Ventura M."/>
            <person name="Milani C."/>
            <person name="Lugli G.A."/>
        </authorList>
    </citation>
    <scope>NUCLEOTIDE SEQUENCE [LARGE SCALE GENOMIC DNA]</scope>
    <source>
        <strain evidence="1 2">DSM 23975</strain>
    </source>
</reference>
<name>A0A087CK40_9BIFI</name>
<dbReference type="AlphaFoldDB" id="A0A087CK40"/>
<protein>
    <submittedName>
        <fullName evidence="1">Uncharacterized protein</fullName>
    </submittedName>
</protein>
<keyword evidence="2" id="KW-1185">Reference proteome</keyword>
<comment type="caution">
    <text evidence="1">The sequence shown here is derived from an EMBL/GenBank/DDBJ whole genome shotgun (WGS) entry which is preliminary data.</text>
</comment>
<dbReference type="Proteomes" id="UP000028984">
    <property type="component" value="Unassembled WGS sequence"/>
</dbReference>